<evidence type="ECO:0000313" key="5">
    <source>
        <dbReference type="Proteomes" id="UP001295423"/>
    </source>
</evidence>
<feature type="compositionally biased region" description="Polar residues" evidence="2">
    <location>
        <begin position="559"/>
        <end position="576"/>
    </location>
</feature>
<dbReference type="PANTHER" id="PTHR23079">
    <property type="entry name" value="RNA-DEPENDENT RNA POLYMERASE"/>
    <property type="match status" value="1"/>
</dbReference>
<feature type="domain" description="RDRP core" evidence="3">
    <location>
        <begin position="921"/>
        <end position="1127"/>
    </location>
</feature>
<dbReference type="AlphaFoldDB" id="A0AAD2G076"/>
<feature type="compositionally biased region" description="Basic residues" evidence="2">
    <location>
        <begin position="581"/>
        <end position="593"/>
    </location>
</feature>
<dbReference type="InterPro" id="IPR007855">
    <property type="entry name" value="RDRP"/>
</dbReference>
<reference evidence="4" key="1">
    <citation type="submission" date="2023-08" db="EMBL/GenBank/DDBJ databases">
        <authorList>
            <person name="Audoor S."/>
            <person name="Bilcke G."/>
        </authorList>
    </citation>
    <scope>NUCLEOTIDE SEQUENCE</scope>
</reference>
<keyword evidence="1" id="KW-0548">Nucleotidyltransferase</keyword>
<feature type="compositionally biased region" description="Polar residues" evidence="2">
    <location>
        <begin position="328"/>
        <end position="337"/>
    </location>
</feature>
<dbReference type="PANTHER" id="PTHR23079:SF55">
    <property type="entry name" value="RNA-DIRECTED RNA POLYMERASE"/>
    <property type="match status" value="1"/>
</dbReference>
<gene>
    <name evidence="4" type="ORF">CYCCA115_LOCUS17471</name>
</gene>
<dbReference type="EC" id="2.7.7.48" evidence="1"/>
<feature type="compositionally biased region" description="Low complexity" evidence="2">
    <location>
        <begin position="343"/>
        <end position="353"/>
    </location>
</feature>
<keyword evidence="1" id="KW-0808">Transferase</keyword>
<feature type="compositionally biased region" description="Basic and acidic residues" evidence="2">
    <location>
        <begin position="80"/>
        <end position="89"/>
    </location>
</feature>
<comment type="caution">
    <text evidence="4">The sequence shown here is derived from an EMBL/GenBank/DDBJ whole genome shotgun (WGS) entry which is preliminary data.</text>
</comment>
<comment type="similarity">
    <text evidence="1">Belongs to the RdRP family.</text>
</comment>
<evidence type="ECO:0000259" key="3">
    <source>
        <dbReference type="Pfam" id="PF05183"/>
    </source>
</evidence>
<proteinExistence type="inferred from homology"/>
<feature type="compositionally biased region" description="Polar residues" evidence="2">
    <location>
        <begin position="384"/>
        <end position="399"/>
    </location>
</feature>
<dbReference type="EMBL" id="CAKOGP040001980">
    <property type="protein sequence ID" value="CAJ1959026.1"/>
    <property type="molecule type" value="Genomic_DNA"/>
</dbReference>
<protein>
    <recommendedName>
        <fullName evidence="1">RNA-dependent RNA polymerase</fullName>
        <ecNumber evidence="1">2.7.7.48</ecNumber>
    </recommendedName>
</protein>
<dbReference type="GO" id="GO:0030422">
    <property type="term" value="P:siRNA processing"/>
    <property type="evidence" value="ECO:0007669"/>
    <property type="project" value="TreeGrafter"/>
</dbReference>
<keyword evidence="1" id="KW-0696">RNA-directed RNA polymerase</keyword>
<keyword evidence="1" id="KW-0694">RNA-binding</keyword>
<dbReference type="GO" id="GO:0031380">
    <property type="term" value="C:nuclear RNA-directed RNA polymerase complex"/>
    <property type="evidence" value="ECO:0007669"/>
    <property type="project" value="TreeGrafter"/>
</dbReference>
<evidence type="ECO:0000256" key="2">
    <source>
        <dbReference type="SAM" id="MobiDB-lite"/>
    </source>
</evidence>
<comment type="catalytic activity">
    <reaction evidence="1">
        <text>RNA(n) + a ribonucleoside 5'-triphosphate = RNA(n+1) + diphosphate</text>
        <dbReference type="Rhea" id="RHEA:21248"/>
        <dbReference type="Rhea" id="RHEA-COMP:14527"/>
        <dbReference type="Rhea" id="RHEA-COMP:17342"/>
        <dbReference type="ChEBI" id="CHEBI:33019"/>
        <dbReference type="ChEBI" id="CHEBI:61557"/>
        <dbReference type="ChEBI" id="CHEBI:140395"/>
        <dbReference type="EC" id="2.7.7.48"/>
    </reaction>
</comment>
<feature type="region of interest" description="Disordered" evidence="2">
    <location>
        <begin position="296"/>
        <end position="399"/>
    </location>
</feature>
<feature type="compositionally biased region" description="Basic residues" evidence="2">
    <location>
        <begin position="1"/>
        <end position="29"/>
    </location>
</feature>
<organism evidence="4 5">
    <name type="scientific">Cylindrotheca closterium</name>
    <dbReference type="NCBI Taxonomy" id="2856"/>
    <lineage>
        <taxon>Eukaryota</taxon>
        <taxon>Sar</taxon>
        <taxon>Stramenopiles</taxon>
        <taxon>Ochrophyta</taxon>
        <taxon>Bacillariophyta</taxon>
        <taxon>Bacillariophyceae</taxon>
        <taxon>Bacillariophycidae</taxon>
        <taxon>Bacillariales</taxon>
        <taxon>Bacillariaceae</taxon>
        <taxon>Cylindrotheca</taxon>
    </lineage>
</organism>
<dbReference type="Pfam" id="PF05183">
    <property type="entry name" value="RdRP"/>
    <property type="match status" value="1"/>
</dbReference>
<dbReference type="Proteomes" id="UP001295423">
    <property type="component" value="Unassembled WGS sequence"/>
</dbReference>
<keyword evidence="5" id="KW-1185">Reference proteome</keyword>
<dbReference type="InterPro" id="IPR057596">
    <property type="entry name" value="RDRP_core"/>
</dbReference>
<feature type="region of interest" description="Disordered" evidence="2">
    <location>
        <begin position="543"/>
        <end position="597"/>
    </location>
</feature>
<accession>A0AAD2G076</accession>
<dbReference type="GO" id="GO:0003723">
    <property type="term" value="F:RNA binding"/>
    <property type="evidence" value="ECO:0007669"/>
    <property type="project" value="UniProtKB-KW"/>
</dbReference>
<feature type="region of interest" description="Disordered" evidence="2">
    <location>
        <begin position="1"/>
        <end position="41"/>
    </location>
</feature>
<dbReference type="GO" id="GO:0003968">
    <property type="term" value="F:RNA-directed RNA polymerase activity"/>
    <property type="evidence" value="ECO:0007669"/>
    <property type="project" value="UniProtKB-KW"/>
</dbReference>
<sequence length="1142" mass="128046">MPSLLKKLRHKFRRRKSTNPRSNSSRKNKEKIEPPNSPSSILQIEEIQQNEIPEQSSRQVSLDDEISRLSMPSFIEDEDTRAGGGHEEPSFAVGTASTTEHCPSKNWKQSNSRESEGKQAALNSELVFPYTKPTEVPSKYPGMIGKRVKVRESLNDAHKRGKIGHIIDWKDRITVTMKCDDGGICGVRLSSIEFVGMKERQPKLQSINLANKQEAPDLPSGMNSKSDFPFASPMEAPAKCSSILGLKVKVRDSLSDSKKRGRVGEIVEWKTKNTVSLKCEDGQTFGVRVSSIDFVNQQPQSRPNEMDRAQEEFLDESSSPCSPESFKSVKSQSNETFVTARMDSSNSSNDSNSRTGIDESTAHMPSYTEIDEEDLDRAQEEFPNESSAQCSPESFKSVKSQSTEEFVTARMDSVNGSNDSNSAGGIDEPIAYMSAYTEIDEEDEVLDQLIVPTATLTKAPTNQESFTSNDSFQNSRYKEPTLVPAKDGFIIGKRVKVRESLRDSKKRGKFGNVVSWKNKSVVEVQCDEGTRFGVRLNNIDFANGHAPQGNTSEEPRLGTVSTPMRRTPRCSTSKCDASNKPKTRAWQHTSRKLSKGEEYPESDLGKAWIAPQNPEVMPKFGGFHIEKLVVGQGEKGETTFLNKLLMQRKLIVEVPLSTSLSSELIERRVKDSSGKVYELLSCKTYEEATGSKFVKRKFAKVIYAQTEGPGLEPFAANDFLRRVGDFTTLPPRKIAARLELFQSPSSMRLVFNEDSWFQQIPDLGYVGGGFIHEDTLFELLRRAGMKPTPARRVAAIQVRLFIPSMGVFKGMLVKKRVRNGAPIELPCSMQKVLKSTHPQRFDGACILICRNKVHPSPGSANEYIGRNFDGANPPPLKSFTEKIKKPLSTMLFRLWETMGVPKELCDRYKKESLLPSRRNHAWVVGVPDPTGCLPPDTVFVPGIKNQGPYDFFVTRFPCYAHEHGRKFRSFTEKPPGMSTDNWDWLNNELNFGVVIFSNPREGMKSIPERIANGDLDGDLYLVCWDKEVVNSLTALPLEEQEAEDDGQLATVPANKEWFHDAQDVMIDNLRFESKNLIGALYNLAKDIADNSDKKLNDPDALALFEAYNEALEYQKHGRPVRLPRHLISELKPLLHSYVEALD</sequence>
<name>A0AAD2G076_9STRA</name>
<feature type="compositionally biased region" description="Polar residues" evidence="2">
    <location>
        <begin position="95"/>
        <end position="110"/>
    </location>
</feature>
<feature type="region of interest" description="Disordered" evidence="2">
    <location>
        <begin position="76"/>
        <end position="118"/>
    </location>
</feature>
<evidence type="ECO:0000256" key="1">
    <source>
        <dbReference type="RuleBase" id="RU363098"/>
    </source>
</evidence>
<evidence type="ECO:0000313" key="4">
    <source>
        <dbReference type="EMBL" id="CAJ1959026.1"/>
    </source>
</evidence>
<feature type="compositionally biased region" description="Low complexity" evidence="2">
    <location>
        <begin position="316"/>
        <end position="325"/>
    </location>
</feature>